<accession>A0AAV4FKW7</accession>
<feature type="compositionally biased region" description="Basic and acidic residues" evidence="1">
    <location>
        <begin position="14"/>
        <end position="23"/>
    </location>
</feature>
<sequence>MDWADGSGRQTGQSRDRKDDKIHTVIQPHLAVSEADVIASVVGDRIQSGGGHRDGIHLQRPGNVVTRAVRLASS</sequence>
<comment type="caution">
    <text evidence="2">The sequence shown here is derived from an EMBL/GenBank/DDBJ whole genome shotgun (WGS) entry which is preliminary data.</text>
</comment>
<evidence type="ECO:0000313" key="2">
    <source>
        <dbReference type="EMBL" id="GFR73932.1"/>
    </source>
</evidence>
<feature type="region of interest" description="Disordered" evidence="1">
    <location>
        <begin position="1"/>
        <end position="23"/>
    </location>
</feature>
<dbReference type="EMBL" id="BMAT01004468">
    <property type="protein sequence ID" value="GFR73932.1"/>
    <property type="molecule type" value="Genomic_DNA"/>
</dbReference>
<evidence type="ECO:0000256" key="1">
    <source>
        <dbReference type="SAM" id="MobiDB-lite"/>
    </source>
</evidence>
<keyword evidence="3" id="KW-1185">Reference proteome</keyword>
<protein>
    <submittedName>
        <fullName evidence="2">Uncharacterized protein</fullName>
    </submittedName>
</protein>
<proteinExistence type="predicted"/>
<reference evidence="2 3" key="1">
    <citation type="journal article" date="2021" name="Elife">
        <title>Chloroplast acquisition without the gene transfer in kleptoplastic sea slugs, Plakobranchus ocellatus.</title>
        <authorList>
            <person name="Maeda T."/>
            <person name="Takahashi S."/>
            <person name="Yoshida T."/>
            <person name="Shimamura S."/>
            <person name="Takaki Y."/>
            <person name="Nagai Y."/>
            <person name="Toyoda A."/>
            <person name="Suzuki Y."/>
            <person name="Arimoto A."/>
            <person name="Ishii H."/>
            <person name="Satoh N."/>
            <person name="Nishiyama T."/>
            <person name="Hasebe M."/>
            <person name="Maruyama T."/>
            <person name="Minagawa J."/>
            <person name="Obokata J."/>
            <person name="Shigenobu S."/>
        </authorList>
    </citation>
    <scope>NUCLEOTIDE SEQUENCE [LARGE SCALE GENOMIC DNA]</scope>
</reference>
<gene>
    <name evidence="2" type="ORF">ElyMa_002149800</name>
</gene>
<dbReference type="Proteomes" id="UP000762676">
    <property type="component" value="Unassembled WGS sequence"/>
</dbReference>
<evidence type="ECO:0000313" key="3">
    <source>
        <dbReference type="Proteomes" id="UP000762676"/>
    </source>
</evidence>
<name>A0AAV4FKW7_9GAST</name>
<dbReference type="AlphaFoldDB" id="A0AAV4FKW7"/>
<organism evidence="2 3">
    <name type="scientific">Elysia marginata</name>
    <dbReference type="NCBI Taxonomy" id="1093978"/>
    <lineage>
        <taxon>Eukaryota</taxon>
        <taxon>Metazoa</taxon>
        <taxon>Spiralia</taxon>
        <taxon>Lophotrochozoa</taxon>
        <taxon>Mollusca</taxon>
        <taxon>Gastropoda</taxon>
        <taxon>Heterobranchia</taxon>
        <taxon>Euthyneura</taxon>
        <taxon>Panpulmonata</taxon>
        <taxon>Sacoglossa</taxon>
        <taxon>Placobranchoidea</taxon>
        <taxon>Plakobranchidae</taxon>
        <taxon>Elysia</taxon>
    </lineage>
</organism>